<keyword evidence="3" id="KW-1185">Reference proteome</keyword>
<keyword evidence="1" id="KW-0732">Signal</keyword>
<dbReference type="Proteomes" id="UP000271241">
    <property type="component" value="Unassembled WGS sequence"/>
</dbReference>
<dbReference type="EMBL" id="KZ992648">
    <property type="protein sequence ID" value="RKP08013.1"/>
    <property type="molecule type" value="Genomic_DNA"/>
</dbReference>
<dbReference type="AlphaFoldDB" id="A0A4P9XPS3"/>
<feature type="signal peptide" evidence="1">
    <location>
        <begin position="1"/>
        <end position="27"/>
    </location>
</feature>
<organism evidence="2 3">
    <name type="scientific">Thamnocephalis sphaerospora</name>
    <dbReference type="NCBI Taxonomy" id="78915"/>
    <lineage>
        <taxon>Eukaryota</taxon>
        <taxon>Fungi</taxon>
        <taxon>Fungi incertae sedis</taxon>
        <taxon>Zoopagomycota</taxon>
        <taxon>Zoopagomycotina</taxon>
        <taxon>Zoopagomycetes</taxon>
        <taxon>Zoopagales</taxon>
        <taxon>Sigmoideomycetaceae</taxon>
        <taxon>Thamnocephalis</taxon>
    </lineage>
</organism>
<feature type="chain" id="PRO_5020426061" evidence="1">
    <location>
        <begin position="28"/>
        <end position="195"/>
    </location>
</feature>
<gene>
    <name evidence="2" type="ORF">THASP1DRAFT_30181</name>
</gene>
<name>A0A4P9XPS3_9FUNG</name>
<accession>A0A4P9XPS3</accession>
<evidence type="ECO:0000313" key="3">
    <source>
        <dbReference type="Proteomes" id="UP000271241"/>
    </source>
</evidence>
<reference evidence="3" key="1">
    <citation type="journal article" date="2018" name="Nat. Microbiol.">
        <title>Leveraging single-cell genomics to expand the fungal tree of life.</title>
        <authorList>
            <person name="Ahrendt S.R."/>
            <person name="Quandt C.A."/>
            <person name="Ciobanu D."/>
            <person name="Clum A."/>
            <person name="Salamov A."/>
            <person name="Andreopoulos B."/>
            <person name="Cheng J.F."/>
            <person name="Woyke T."/>
            <person name="Pelin A."/>
            <person name="Henrissat B."/>
            <person name="Reynolds N.K."/>
            <person name="Benny G.L."/>
            <person name="Smith M.E."/>
            <person name="James T.Y."/>
            <person name="Grigoriev I.V."/>
        </authorList>
    </citation>
    <scope>NUCLEOTIDE SEQUENCE [LARGE SCALE GENOMIC DNA]</scope>
    <source>
        <strain evidence="3">RSA 1356</strain>
    </source>
</reference>
<evidence type="ECO:0000256" key="1">
    <source>
        <dbReference type="SAM" id="SignalP"/>
    </source>
</evidence>
<proteinExistence type="predicted"/>
<evidence type="ECO:0000313" key="2">
    <source>
        <dbReference type="EMBL" id="RKP08013.1"/>
    </source>
</evidence>
<sequence length="195" mass="21439">MRFISLSGITAAAALAGLALVGSLASAASVPPSNRIATTEDLVALDTYMGDYFQFQPKPAIITPKDSTPIHQREKNGNYFAVELYNPGGYLQRELTVTMTNKLGKPHRIDMVDYSEGSQVDKPNNILVLNYDERNENVVSYRLDTQGKIVLAEVQKNADGTNDLNVTLHPAGKKFTLKNVPLWDGKDRLFPSNKA</sequence>
<protein>
    <submittedName>
        <fullName evidence="2">Uncharacterized protein</fullName>
    </submittedName>
</protein>